<organism evidence="2 3">
    <name type="scientific">Fertoeibacter niger</name>
    <dbReference type="NCBI Taxonomy" id="2656921"/>
    <lineage>
        <taxon>Bacteria</taxon>
        <taxon>Pseudomonadati</taxon>
        <taxon>Pseudomonadota</taxon>
        <taxon>Alphaproteobacteria</taxon>
        <taxon>Rhodobacterales</taxon>
        <taxon>Paracoccaceae</taxon>
        <taxon>Fertoeibacter</taxon>
    </lineage>
</organism>
<dbReference type="Gene3D" id="3.60.10.10">
    <property type="entry name" value="Endonuclease/exonuclease/phosphatase"/>
    <property type="match status" value="1"/>
</dbReference>
<dbReference type="InterPro" id="IPR005135">
    <property type="entry name" value="Endo/exonuclease/phosphatase"/>
</dbReference>
<protein>
    <submittedName>
        <fullName evidence="2">Endonuclease</fullName>
    </submittedName>
</protein>
<dbReference type="RefSeq" id="WP_174539380.1">
    <property type="nucleotide sequence ID" value="NZ_WHUT02000003.1"/>
</dbReference>
<evidence type="ECO:0000259" key="1">
    <source>
        <dbReference type="Pfam" id="PF03372"/>
    </source>
</evidence>
<name>A0A8X8GTA0_9RHOB</name>
<proteinExistence type="predicted"/>
<dbReference type="Pfam" id="PF03372">
    <property type="entry name" value="Exo_endo_phos"/>
    <property type="match status" value="1"/>
</dbReference>
<sequence length="338" mass="37780">MMGKLRIATYNVEWFNSLFDDNGRLWDDAERSARHGVTRAQQTAALAQVFAALDADAVTVIEAPDQGSRRSTVTALERFAKRFGLRARRAIIGFTSETEQEIALLYDPDRLSARHDPQEAAKAPRFDGVFRFDIDADAAPEPIRFSKPPLELVLTVDGRELRLIGVHAKSKAPHGARSDAERIRISIDNRRKQLAECVWLRRRVVGHLEAGDSLLVMGDFNDGPGLDEFEKLFGQSGIEIVLGQDAAPALQLTDPHARMVLTQKLGVAPSTARFYLVEQERYFDALLDFIMLSPDLAPGARWRIWHPFNDPACWNDPAMRDALLAASDHFPVTVDLVL</sequence>
<reference evidence="2" key="1">
    <citation type="submission" date="2020-05" db="EMBL/GenBank/DDBJ databases">
        <title>Fertoebacter nigrum gen. nov., sp. nov., a new member of the family Rhodobacteraceae.</title>
        <authorList>
            <person name="Szuroczki S."/>
            <person name="Abbaszade G."/>
            <person name="Buni D."/>
            <person name="Schumann P."/>
            <person name="Toth E."/>
        </authorList>
    </citation>
    <scope>NUCLEOTIDE SEQUENCE</scope>
    <source>
        <strain evidence="2">RG-N-1a</strain>
    </source>
</reference>
<comment type="caution">
    <text evidence="2">The sequence shown here is derived from an EMBL/GenBank/DDBJ whole genome shotgun (WGS) entry which is preliminary data.</text>
</comment>
<gene>
    <name evidence="2" type="ORF">GEU84_006175</name>
</gene>
<dbReference type="AlphaFoldDB" id="A0A8X8GTA0"/>
<keyword evidence="2" id="KW-0540">Nuclease</keyword>
<dbReference type="InterPro" id="IPR036691">
    <property type="entry name" value="Endo/exonu/phosph_ase_sf"/>
</dbReference>
<dbReference type="PANTHER" id="PTHR42834:SF1">
    <property type="entry name" value="ENDONUCLEASE_EXONUCLEASE_PHOSPHATASE FAMILY PROTEIN (AFU_ORTHOLOGUE AFUA_3G09210)"/>
    <property type="match status" value="1"/>
</dbReference>
<accession>A0A8X8GTA0</accession>
<keyword evidence="2" id="KW-0255">Endonuclease</keyword>
<dbReference type="EMBL" id="WHUT02000003">
    <property type="protein sequence ID" value="NUB43959.1"/>
    <property type="molecule type" value="Genomic_DNA"/>
</dbReference>
<evidence type="ECO:0000313" key="3">
    <source>
        <dbReference type="Proteomes" id="UP000484076"/>
    </source>
</evidence>
<keyword evidence="3" id="KW-1185">Reference proteome</keyword>
<evidence type="ECO:0000313" key="2">
    <source>
        <dbReference type="EMBL" id="NUB43959.1"/>
    </source>
</evidence>
<dbReference type="Proteomes" id="UP000484076">
    <property type="component" value="Unassembled WGS sequence"/>
</dbReference>
<keyword evidence="2" id="KW-0378">Hydrolase</keyword>
<dbReference type="PANTHER" id="PTHR42834">
    <property type="entry name" value="ENDONUCLEASE/EXONUCLEASE/PHOSPHATASE FAMILY PROTEIN (AFU_ORTHOLOGUE AFUA_3G09210)"/>
    <property type="match status" value="1"/>
</dbReference>
<feature type="domain" description="Endonuclease/exonuclease/phosphatase" evidence="1">
    <location>
        <begin position="8"/>
        <end position="329"/>
    </location>
</feature>
<dbReference type="SUPFAM" id="SSF56219">
    <property type="entry name" value="DNase I-like"/>
    <property type="match status" value="1"/>
</dbReference>
<dbReference type="GO" id="GO:0004519">
    <property type="term" value="F:endonuclease activity"/>
    <property type="evidence" value="ECO:0007669"/>
    <property type="project" value="UniProtKB-KW"/>
</dbReference>